<dbReference type="AlphaFoldDB" id="A0A916X038"/>
<protein>
    <submittedName>
        <fullName evidence="3">Amino acid ABC transporter substrate-binding protein</fullName>
    </submittedName>
</protein>
<dbReference type="EMBL" id="BMFA01000004">
    <property type="protein sequence ID" value="GGB44078.1"/>
    <property type="molecule type" value="Genomic_DNA"/>
</dbReference>
<evidence type="ECO:0000313" key="4">
    <source>
        <dbReference type="Proteomes" id="UP000605148"/>
    </source>
</evidence>
<dbReference type="Pfam" id="PF00497">
    <property type="entry name" value="SBP_bac_3"/>
    <property type="match status" value="1"/>
</dbReference>
<reference evidence="3" key="2">
    <citation type="submission" date="2020-09" db="EMBL/GenBank/DDBJ databases">
        <authorList>
            <person name="Sun Q."/>
            <person name="Zhou Y."/>
        </authorList>
    </citation>
    <scope>NUCLEOTIDE SEQUENCE</scope>
    <source>
        <strain evidence="3">CGMCC 1.12426</strain>
    </source>
</reference>
<evidence type="ECO:0000313" key="3">
    <source>
        <dbReference type="EMBL" id="GGB44078.1"/>
    </source>
</evidence>
<dbReference type="PANTHER" id="PTHR35936:SF25">
    <property type="entry name" value="ABC TRANSPORTER SUBSTRATE-BINDING PROTEIN"/>
    <property type="match status" value="1"/>
</dbReference>
<dbReference type="RefSeq" id="WP_172972047.1">
    <property type="nucleotide sequence ID" value="NZ_BMFA01000004.1"/>
</dbReference>
<dbReference type="Gene3D" id="3.40.190.10">
    <property type="entry name" value="Periplasmic binding protein-like II"/>
    <property type="match status" value="2"/>
</dbReference>
<comment type="caution">
    <text evidence="3">The sequence shown here is derived from an EMBL/GenBank/DDBJ whole genome shotgun (WGS) entry which is preliminary data.</text>
</comment>
<gene>
    <name evidence="3" type="ORF">GCM10011316_15080</name>
</gene>
<keyword evidence="4" id="KW-1185">Reference proteome</keyword>
<sequence>MIPRLSLVFRLLISAVPLVVVAWLGTSKPLAAADFEIAAGDWPPFYGETLEAQGVGAQLTRAVFARMGHEVTHRIYPFKRVIARVSAAAVLAADCVWDTPERRQISYLSEEPLMVHDLVVLRRRDAGWSFETMTDLSSKRVAVILGFDYGARLLRNPGIYWSLSPDLPSSIRQVKADRVDFLIDAREVLEYALATEFQMERDELVIEHRTVFERRACYVAFNRTLTGETMAKAFSETLREMKADGSYDRIWTQAVQSLEGLEGLAGARE</sequence>
<feature type="domain" description="Solute-binding protein family 3/N-terminal" evidence="2">
    <location>
        <begin position="40"/>
        <end position="251"/>
    </location>
</feature>
<dbReference type="Proteomes" id="UP000605148">
    <property type="component" value="Unassembled WGS sequence"/>
</dbReference>
<dbReference type="SUPFAM" id="SSF53850">
    <property type="entry name" value="Periplasmic binding protein-like II"/>
    <property type="match status" value="1"/>
</dbReference>
<keyword evidence="1" id="KW-0732">Signal</keyword>
<evidence type="ECO:0000259" key="2">
    <source>
        <dbReference type="Pfam" id="PF00497"/>
    </source>
</evidence>
<name>A0A916X038_9HYPH</name>
<accession>A0A916X038</accession>
<proteinExistence type="predicted"/>
<evidence type="ECO:0000256" key="1">
    <source>
        <dbReference type="ARBA" id="ARBA00022729"/>
    </source>
</evidence>
<organism evidence="3 4">
    <name type="scientific">Roseibium aquae</name>
    <dbReference type="NCBI Taxonomy" id="1323746"/>
    <lineage>
        <taxon>Bacteria</taxon>
        <taxon>Pseudomonadati</taxon>
        <taxon>Pseudomonadota</taxon>
        <taxon>Alphaproteobacteria</taxon>
        <taxon>Hyphomicrobiales</taxon>
        <taxon>Stappiaceae</taxon>
        <taxon>Roseibium</taxon>
    </lineage>
</organism>
<dbReference type="InterPro" id="IPR001638">
    <property type="entry name" value="Solute-binding_3/MltF_N"/>
</dbReference>
<dbReference type="PANTHER" id="PTHR35936">
    <property type="entry name" value="MEMBRANE-BOUND LYTIC MUREIN TRANSGLYCOSYLASE F"/>
    <property type="match status" value="1"/>
</dbReference>
<reference evidence="3" key="1">
    <citation type="journal article" date="2014" name="Int. J. Syst. Evol. Microbiol.">
        <title>Complete genome sequence of Corynebacterium casei LMG S-19264T (=DSM 44701T), isolated from a smear-ripened cheese.</title>
        <authorList>
            <consortium name="US DOE Joint Genome Institute (JGI-PGF)"/>
            <person name="Walter F."/>
            <person name="Albersmeier A."/>
            <person name="Kalinowski J."/>
            <person name="Ruckert C."/>
        </authorList>
    </citation>
    <scope>NUCLEOTIDE SEQUENCE</scope>
    <source>
        <strain evidence="3">CGMCC 1.12426</strain>
    </source>
</reference>